<dbReference type="RefSeq" id="WP_305103230.1">
    <property type="nucleotide sequence ID" value="NZ_JAUTWS010000006.1"/>
</dbReference>
<sequence>MEDGTGLRVRPAPPPGPKRESLAQSAYAALKASILESLLPPGHEATEQAIADQLGMSRTPVHEAVLRLQHEGFLRVLPRRGVRVLPIDPTDLGETYDVLIALEGAAAALLAGRGGAAVEGMAAATEAMERAREAGDRKAWAAADDRFHRLLLEGCGNAKLAGLAQTMADQAQRARSATAALRADSGTSATEHAAILAALRAGRAEAARAAVAAHRRRASAEILRVLGAVPA</sequence>
<dbReference type="InterPro" id="IPR036390">
    <property type="entry name" value="WH_DNA-bd_sf"/>
</dbReference>
<proteinExistence type="predicted"/>
<comment type="caution">
    <text evidence="6">The sequence shown here is derived from an EMBL/GenBank/DDBJ whole genome shotgun (WGS) entry which is preliminary data.</text>
</comment>
<dbReference type="InterPro" id="IPR011711">
    <property type="entry name" value="GntR_C"/>
</dbReference>
<dbReference type="InterPro" id="IPR008920">
    <property type="entry name" value="TF_FadR/GntR_C"/>
</dbReference>
<keyword evidence="2" id="KW-0238">DNA-binding</keyword>
<name>A0ABT9DX39_9PROT</name>
<dbReference type="SUPFAM" id="SSF46785">
    <property type="entry name" value="Winged helix' DNA-binding domain"/>
    <property type="match status" value="1"/>
</dbReference>
<dbReference type="Gene3D" id="1.20.120.530">
    <property type="entry name" value="GntR ligand-binding domain-like"/>
    <property type="match status" value="1"/>
</dbReference>
<accession>A0ABT9DX39</accession>
<dbReference type="EMBL" id="JAUTWS010000006">
    <property type="protein sequence ID" value="MDO9708360.1"/>
    <property type="molecule type" value="Genomic_DNA"/>
</dbReference>
<evidence type="ECO:0000256" key="1">
    <source>
        <dbReference type="ARBA" id="ARBA00023015"/>
    </source>
</evidence>
<dbReference type="Proteomes" id="UP001243009">
    <property type="component" value="Unassembled WGS sequence"/>
</dbReference>
<dbReference type="SMART" id="SM00895">
    <property type="entry name" value="FCD"/>
    <property type="match status" value="1"/>
</dbReference>
<dbReference type="Gene3D" id="1.10.10.10">
    <property type="entry name" value="Winged helix-like DNA-binding domain superfamily/Winged helix DNA-binding domain"/>
    <property type="match status" value="1"/>
</dbReference>
<feature type="domain" description="HTH gntR-type" evidence="5">
    <location>
        <begin position="20"/>
        <end position="87"/>
    </location>
</feature>
<evidence type="ECO:0000259" key="5">
    <source>
        <dbReference type="PROSITE" id="PS50949"/>
    </source>
</evidence>
<evidence type="ECO:0000256" key="3">
    <source>
        <dbReference type="ARBA" id="ARBA00023163"/>
    </source>
</evidence>
<organism evidence="6 7">
    <name type="scientific">Paracraurococcus lichenis</name>
    <dbReference type="NCBI Taxonomy" id="3064888"/>
    <lineage>
        <taxon>Bacteria</taxon>
        <taxon>Pseudomonadati</taxon>
        <taxon>Pseudomonadota</taxon>
        <taxon>Alphaproteobacteria</taxon>
        <taxon>Acetobacterales</taxon>
        <taxon>Roseomonadaceae</taxon>
        <taxon>Paracraurococcus</taxon>
    </lineage>
</organism>
<evidence type="ECO:0000313" key="7">
    <source>
        <dbReference type="Proteomes" id="UP001243009"/>
    </source>
</evidence>
<reference evidence="6 7" key="1">
    <citation type="submission" date="2023-08" db="EMBL/GenBank/DDBJ databases">
        <title>The draft genome sequence of Paracraurococcus sp. LOR1-02.</title>
        <authorList>
            <person name="Kingkaew E."/>
            <person name="Tanasupawat S."/>
        </authorList>
    </citation>
    <scope>NUCLEOTIDE SEQUENCE [LARGE SCALE GENOMIC DNA]</scope>
    <source>
        <strain evidence="6 7">LOR1-02</strain>
    </source>
</reference>
<keyword evidence="3" id="KW-0804">Transcription</keyword>
<dbReference type="Pfam" id="PF07729">
    <property type="entry name" value="FCD"/>
    <property type="match status" value="1"/>
</dbReference>
<gene>
    <name evidence="6" type="ORF">Q7A36_08400</name>
</gene>
<feature type="region of interest" description="Disordered" evidence="4">
    <location>
        <begin position="1"/>
        <end position="20"/>
    </location>
</feature>
<dbReference type="InterPro" id="IPR036388">
    <property type="entry name" value="WH-like_DNA-bd_sf"/>
</dbReference>
<dbReference type="InterPro" id="IPR000524">
    <property type="entry name" value="Tscrpt_reg_HTH_GntR"/>
</dbReference>
<dbReference type="Pfam" id="PF00392">
    <property type="entry name" value="GntR"/>
    <property type="match status" value="1"/>
</dbReference>
<dbReference type="PANTHER" id="PTHR43537:SF24">
    <property type="entry name" value="GLUCONATE OPERON TRANSCRIPTIONAL REPRESSOR"/>
    <property type="match status" value="1"/>
</dbReference>
<protein>
    <submittedName>
        <fullName evidence="6">GntR family transcriptional regulator</fullName>
    </submittedName>
</protein>
<dbReference type="PROSITE" id="PS50949">
    <property type="entry name" value="HTH_GNTR"/>
    <property type="match status" value="1"/>
</dbReference>
<dbReference type="PANTHER" id="PTHR43537">
    <property type="entry name" value="TRANSCRIPTIONAL REGULATOR, GNTR FAMILY"/>
    <property type="match status" value="1"/>
</dbReference>
<keyword evidence="7" id="KW-1185">Reference proteome</keyword>
<keyword evidence="1" id="KW-0805">Transcription regulation</keyword>
<evidence type="ECO:0000256" key="4">
    <source>
        <dbReference type="SAM" id="MobiDB-lite"/>
    </source>
</evidence>
<dbReference type="SUPFAM" id="SSF48008">
    <property type="entry name" value="GntR ligand-binding domain-like"/>
    <property type="match status" value="1"/>
</dbReference>
<evidence type="ECO:0000256" key="2">
    <source>
        <dbReference type="ARBA" id="ARBA00023125"/>
    </source>
</evidence>
<evidence type="ECO:0000313" key="6">
    <source>
        <dbReference type="EMBL" id="MDO9708360.1"/>
    </source>
</evidence>
<dbReference type="SMART" id="SM00345">
    <property type="entry name" value="HTH_GNTR"/>
    <property type="match status" value="1"/>
</dbReference>